<organism evidence="1 2">
    <name type="scientific">Bifidobacterium pseudolongum subsp. globosum</name>
    <dbReference type="NCBI Taxonomy" id="1690"/>
    <lineage>
        <taxon>Bacteria</taxon>
        <taxon>Bacillati</taxon>
        <taxon>Actinomycetota</taxon>
        <taxon>Actinomycetes</taxon>
        <taxon>Bifidobacteriales</taxon>
        <taxon>Bifidobacteriaceae</taxon>
        <taxon>Bifidobacterium</taxon>
    </lineage>
</organism>
<dbReference type="EMBL" id="RYUT01000002">
    <property type="protein sequence ID" value="RYQ30926.1"/>
    <property type="molecule type" value="Genomic_DNA"/>
</dbReference>
<gene>
    <name evidence="1" type="ORF">PG2017B_0736</name>
</gene>
<name>A0A4Q5ALH4_9BIFI</name>
<protein>
    <submittedName>
        <fullName evidence="1">Uncharacterized protein</fullName>
    </submittedName>
</protein>
<dbReference type="RefSeq" id="WP_129870676.1">
    <property type="nucleotide sequence ID" value="NZ_RYUO01000002.1"/>
</dbReference>
<reference evidence="1 2" key="1">
    <citation type="submission" date="2018-12" db="EMBL/GenBank/DDBJ databases">
        <title>Unveiling genomic diversity among members of the Bifidobacterium pseudolongum species, a widely distributed gut commensal of the animal kingdom.</title>
        <authorList>
            <person name="Lugli G.A."/>
            <person name="Duranti S."/>
            <person name="Albert K."/>
            <person name="Mancabelli L."/>
            <person name="Napoli S."/>
            <person name="Viappiani A."/>
            <person name="Anzalone R."/>
            <person name="Longhi G."/>
            <person name="Milani C."/>
            <person name="Turroni F."/>
            <person name="Alessandri G."/>
            <person name="Sela D.A."/>
            <person name="Van Sinderen D."/>
            <person name="Ventura M."/>
        </authorList>
    </citation>
    <scope>NUCLEOTIDE SEQUENCE [LARGE SCALE GENOMIC DNA]</scope>
    <source>
        <strain evidence="1 2">2017B</strain>
    </source>
</reference>
<dbReference type="AlphaFoldDB" id="A0A4Q5ALH4"/>
<evidence type="ECO:0000313" key="2">
    <source>
        <dbReference type="Proteomes" id="UP000291920"/>
    </source>
</evidence>
<sequence>MTQFKSEAELMGTAVVRPVSKRAKQWAEQAVFIEQLAMNEGKYAMWPKTYTTLNNAMVAAKTMQQRTMHAFKVCDWPGRFKTIITNENGLFQVWVAYTTEPEEKEAA</sequence>
<proteinExistence type="predicted"/>
<accession>A0A4Q5ALH4</accession>
<dbReference type="Proteomes" id="UP000291920">
    <property type="component" value="Unassembled WGS sequence"/>
</dbReference>
<evidence type="ECO:0000313" key="1">
    <source>
        <dbReference type="EMBL" id="RYQ30926.1"/>
    </source>
</evidence>
<comment type="caution">
    <text evidence="1">The sequence shown here is derived from an EMBL/GenBank/DDBJ whole genome shotgun (WGS) entry which is preliminary data.</text>
</comment>